<dbReference type="Proteomes" id="UP001596481">
    <property type="component" value="Unassembled WGS sequence"/>
</dbReference>
<dbReference type="Pfam" id="PF25933">
    <property type="entry name" value="DUF7978"/>
    <property type="match status" value="1"/>
</dbReference>
<evidence type="ECO:0000256" key="1">
    <source>
        <dbReference type="SAM" id="Phobius"/>
    </source>
</evidence>
<sequence length="190" mass="18553">MATASASDSNRTASTIAVGAATGLGAAILGYLATYLATSSTIENSTASQVLEALGQDISTWKVVGWVFMNAHGVVTTFPALFGGTSAVNLIENVDAFSAVLYVVPVVALVAAGALAVVVSGATTTKAGAIAGASTVVGYLPVAVAGIALFAITIGESVARPDPVTAILLAGAVYPALVGTLSGVATAALR</sequence>
<feature type="domain" description="DUF7978" evidence="2">
    <location>
        <begin position="4"/>
        <end position="189"/>
    </location>
</feature>
<gene>
    <name evidence="3" type="ORF">ACFQJC_02680</name>
</gene>
<keyword evidence="1" id="KW-1133">Transmembrane helix</keyword>
<keyword evidence="1" id="KW-0472">Membrane</keyword>
<dbReference type="InterPro" id="IPR058284">
    <property type="entry name" value="DUF7978"/>
</dbReference>
<organism evidence="3 4">
    <name type="scientific">Haloferax namakaokahaiae</name>
    <dbReference type="NCBI Taxonomy" id="1748331"/>
    <lineage>
        <taxon>Archaea</taxon>
        <taxon>Methanobacteriati</taxon>
        <taxon>Methanobacteriota</taxon>
        <taxon>Stenosarchaea group</taxon>
        <taxon>Halobacteria</taxon>
        <taxon>Halobacteriales</taxon>
        <taxon>Haloferacaceae</taxon>
        <taxon>Haloferax</taxon>
    </lineage>
</organism>
<feature type="transmembrane region" description="Helical" evidence="1">
    <location>
        <begin position="12"/>
        <end position="33"/>
    </location>
</feature>
<accession>A0ABD5ZAU6</accession>
<feature type="transmembrane region" description="Helical" evidence="1">
    <location>
        <begin position="166"/>
        <end position="189"/>
    </location>
</feature>
<reference evidence="3 4" key="1">
    <citation type="journal article" date="2019" name="Int. J. Syst. Evol. Microbiol.">
        <title>The Global Catalogue of Microorganisms (GCM) 10K type strain sequencing project: providing services to taxonomists for standard genome sequencing and annotation.</title>
        <authorList>
            <consortium name="The Broad Institute Genomics Platform"/>
            <consortium name="The Broad Institute Genome Sequencing Center for Infectious Disease"/>
            <person name="Wu L."/>
            <person name="Ma J."/>
        </authorList>
    </citation>
    <scope>NUCLEOTIDE SEQUENCE [LARGE SCALE GENOMIC DNA]</scope>
    <source>
        <strain evidence="3 4">DSM 29988</strain>
    </source>
</reference>
<dbReference type="EMBL" id="JBHTAA010000001">
    <property type="protein sequence ID" value="MFC7202404.1"/>
    <property type="molecule type" value="Genomic_DNA"/>
</dbReference>
<name>A0ABD5ZAU6_9EURY</name>
<evidence type="ECO:0000259" key="2">
    <source>
        <dbReference type="Pfam" id="PF25933"/>
    </source>
</evidence>
<dbReference type="RefSeq" id="WP_390222324.1">
    <property type="nucleotide sequence ID" value="NZ_JBHTAA010000001.1"/>
</dbReference>
<keyword evidence="1" id="KW-0812">Transmembrane</keyword>
<keyword evidence="4" id="KW-1185">Reference proteome</keyword>
<evidence type="ECO:0000313" key="3">
    <source>
        <dbReference type="EMBL" id="MFC7202404.1"/>
    </source>
</evidence>
<proteinExistence type="predicted"/>
<protein>
    <submittedName>
        <fullName evidence="3">Transporter</fullName>
    </submittedName>
</protein>
<feature type="transmembrane region" description="Helical" evidence="1">
    <location>
        <begin position="131"/>
        <end position="154"/>
    </location>
</feature>
<dbReference type="AlphaFoldDB" id="A0ABD5ZAU6"/>
<evidence type="ECO:0000313" key="4">
    <source>
        <dbReference type="Proteomes" id="UP001596481"/>
    </source>
</evidence>
<feature type="transmembrane region" description="Helical" evidence="1">
    <location>
        <begin position="99"/>
        <end position="119"/>
    </location>
</feature>
<comment type="caution">
    <text evidence="3">The sequence shown here is derived from an EMBL/GenBank/DDBJ whole genome shotgun (WGS) entry which is preliminary data.</text>
</comment>